<accession>A0A7H4LE47</accession>
<dbReference type="InterPro" id="IPR036397">
    <property type="entry name" value="RNaseH_sf"/>
</dbReference>
<evidence type="ECO:0000259" key="1">
    <source>
        <dbReference type="Pfam" id="PF13456"/>
    </source>
</evidence>
<feature type="domain" description="RNase H type-1" evidence="1">
    <location>
        <begin position="190"/>
        <end position="312"/>
    </location>
</feature>
<dbReference type="SUPFAM" id="SSF53098">
    <property type="entry name" value="Ribonuclease H-like"/>
    <property type="match status" value="1"/>
</dbReference>
<sequence>MAAGRGRRGDEEAGGVDAHGGCGCSCGEWREETGQKRGIVAGYGVGGVGGCPWSCGYGDPSRGPGVWMEQVAIVGPLVEMRVGVCRLGAGQDRGHVGVIRSVPGEKEGNCSAAIPSANGKQMAIWHIWENRNAYRNGEALIHPLRMVGKIKAYVEFINMHSFSSTTSIRRETLKSNQSWSPPSEGLMLVNVDAAIFSQSARAGFGVVIRDHRGRVQVANRGYFERVQIPEVAEAMALQQALILANNTGMRKIMVASDCLSLINKIKGLGFDRSPTGAIVHDIRKCATKFVSCSLIHVNRSCNEAAHVLAKSAENDVWSWWINEFPDVIRTIICNESAMNE</sequence>
<dbReference type="Gene3D" id="3.30.420.10">
    <property type="entry name" value="Ribonuclease H-like superfamily/Ribonuclease H"/>
    <property type="match status" value="1"/>
</dbReference>
<evidence type="ECO:0000313" key="2">
    <source>
        <dbReference type="EMBL" id="SPT16885.1"/>
    </source>
</evidence>
<organism evidence="2 3">
    <name type="scientific">Triticum aestivum</name>
    <name type="common">Wheat</name>
    <dbReference type="NCBI Taxonomy" id="4565"/>
    <lineage>
        <taxon>Eukaryota</taxon>
        <taxon>Viridiplantae</taxon>
        <taxon>Streptophyta</taxon>
        <taxon>Embryophyta</taxon>
        <taxon>Tracheophyta</taxon>
        <taxon>Spermatophyta</taxon>
        <taxon>Magnoliopsida</taxon>
        <taxon>Liliopsida</taxon>
        <taxon>Poales</taxon>
        <taxon>Poaceae</taxon>
        <taxon>BOP clade</taxon>
        <taxon>Pooideae</taxon>
        <taxon>Triticodae</taxon>
        <taxon>Triticeae</taxon>
        <taxon>Triticinae</taxon>
        <taxon>Triticum</taxon>
    </lineage>
</organism>
<evidence type="ECO:0000313" key="3">
    <source>
        <dbReference type="Proteomes" id="UP000280104"/>
    </source>
</evidence>
<dbReference type="EMBL" id="LS480641">
    <property type="protein sequence ID" value="SPT16885.1"/>
    <property type="molecule type" value="Genomic_DNA"/>
</dbReference>
<dbReference type="Pfam" id="PF13456">
    <property type="entry name" value="RVT_3"/>
    <property type="match status" value="1"/>
</dbReference>
<dbReference type="GO" id="GO:0003676">
    <property type="term" value="F:nucleic acid binding"/>
    <property type="evidence" value="ECO:0007669"/>
    <property type="project" value="InterPro"/>
</dbReference>
<protein>
    <recommendedName>
        <fullName evidence="1">RNase H type-1 domain-containing protein</fullName>
    </recommendedName>
</protein>
<dbReference type="GO" id="GO:0004523">
    <property type="term" value="F:RNA-DNA hybrid ribonuclease activity"/>
    <property type="evidence" value="ECO:0007669"/>
    <property type="project" value="InterPro"/>
</dbReference>
<dbReference type="CDD" id="cd06222">
    <property type="entry name" value="RNase_H_like"/>
    <property type="match status" value="1"/>
</dbReference>
<gene>
    <name evidence="2" type="ORF">CAMPLR22A2D_LOCUS1485</name>
</gene>
<dbReference type="InterPro" id="IPR002156">
    <property type="entry name" value="RNaseH_domain"/>
</dbReference>
<dbReference type="InterPro" id="IPR012337">
    <property type="entry name" value="RNaseH-like_sf"/>
</dbReference>
<dbReference type="InterPro" id="IPR052929">
    <property type="entry name" value="RNase_H-like_EbsB-rel"/>
</dbReference>
<name>A0A7H4LE47_WHEAT</name>
<dbReference type="AlphaFoldDB" id="A0A7H4LE47"/>
<dbReference type="PANTHER" id="PTHR47074">
    <property type="entry name" value="BNAC02G40300D PROTEIN"/>
    <property type="match status" value="1"/>
</dbReference>
<proteinExistence type="predicted"/>
<dbReference type="InterPro" id="IPR044730">
    <property type="entry name" value="RNase_H-like_dom_plant"/>
</dbReference>
<reference evidence="2 3" key="1">
    <citation type="submission" date="2018-05" db="EMBL/GenBank/DDBJ databases">
        <authorList>
            <person name="Thind KAUR A."/>
        </authorList>
    </citation>
    <scope>NUCLEOTIDE SEQUENCE [LARGE SCALE GENOMIC DNA]</scope>
</reference>
<dbReference type="PANTHER" id="PTHR47074:SF73">
    <property type="entry name" value="OS04G0448401 PROTEIN"/>
    <property type="match status" value="1"/>
</dbReference>
<dbReference type="Proteomes" id="UP000280104">
    <property type="component" value="Chromosome II"/>
</dbReference>